<keyword evidence="1" id="KW-0732">Signal</keyword>
<accession>A0A0F4G590</accession>
<feature type="chain" id="PRO_5002468160" evidence="1">
    <location>
        <begin position="19"/>
        <end position="63"/>
    </location>
</feature>
<proteinExistence type="predicted"/>
<keyword evidence="3" id="KW-1185">Reference proteome</keyword>
<gene>
    <name evidence="2" type="ORF">TI39_contig5887g00002</name>
</gene>
<dbReference type="AlphaFoldDB" id="A0A0F4G590"/>
<dbReference type="EMBL" id="LAFY01005842">
    <property type="protein sequence ID" value="KJX92227.1"/>
    <property type="molecule type" value="Genomic_DNA"/>
</dbReference>
<organism evidence="2 3">
    <name type="scientific">Zymoseptoria brevis</name>
    <dbReference type="NCBI Taxonomy" id="1047168"/>
    <lineage>
        <taxon>Eukaryota</taxon>
        <taxon>Fungi</taxon>
        <taxon>Dikarya</taxon>
        <taxon>Ascomycota</taxon>
        <taxon>Pezizomycotina</taxon>
        <taxon>Dothideomycetes</taxon>
        <taxon>Dothideomycetidae</taxon>
        <taxon>Mycosphaerellales</taxon>
        <taxon>Mycosphaerellaceae</taxon>
        <taxon>Zymoseptoria</taxon>
    </lineage>
</organism>
<name>A0A0F4G590_9PEZI</name>
<evidence type="ECO:0000313" key="2">
    <source>
        <dbReference type="EMBL" id="KJX92227.1"/>
    </source>
</evidence>
<feature type="signal peptide" evidence="1">
    <location>
        <begin position="1"/>
        <end position="18"/>
    </location>
</feature>
<reference evidence="2 3" key="1">
    <citation type="submission" date="2015-03" db="EMBL/GenBank/DDBJ databases">
        <title>RNA-seq based gene annotation and comparative genomics of four Zymoseptoria species reveal species-specific pathogenicity related genes and transposable element activity.</title>
        <authorList>
            <person name="Grandaubert J."/>
            <person name="Bhattacharyya A."/>
            <person name="Stukenbrock E.H."/>
        </authorList>
    </citation>
    <scope>NUCLEOTIDE SEQUENCE [LARGE SCALE GENOMIC DNA]</scope>
    <source>
        <strain evidence="2 3">Zb18110</strain>
    </source>
</reference>
<comment type="caution">
    <text evidence="2">The sequence shown here is derived from an EMBL/GenBank/DDBJ whole genome shotgun (WGS) entry which is preliminary data.</text>
</comment>
<dbReference type="Proteomes" id="UP000033647">
    <property type="component" value="Unassembled WGS sequence"/>
</dbReference>
<evidence type="ECO:0000256" key="1">
    <source>
        <dbReference type="SAM" id="SignalP"/>
    </source>
</evidence>
<sequence length="63" mass="6792">MHFFSTLTLAALALGASASAPALINAEPGAETGLEKRDNPPAPHVRADEHWRSTYVYGITRSR</sequence>
<evidence type="ECO:0000313" key="3">
    <source>
        <dbReference type="Proteomes" id="UP000033647"/>
    </source>
</evidence>
<protein>
    <submittedName>
        <fullName evidence="2">Uncharacterized protein</fullName>
    </submittedName>
</protein>